<dbReference type="PANTHER" id="PTHR22826">
    <property type="entry name" value="RHO GUANINE EXCHANGE FACTOR-RELATED"/>
    <property type="match status" value="1"/>
</dbReference>
<protein>
    <submittedName>
        <fullName evidence="3">Uncharacterized protein</fullName>
    </submittedName>
</protein>
<accession>T1HA22</accession>
<evidence type="ECO:0000256" key="1">
    <source>
        <dbReference type="ARBA" id="ARBA00022658"/>
    </source>
</evidence>
<dbReference type="EnsemblMetazoa" id="RPRC000876-RA">
    <property type="protein sequence ID" value="RPRC000876-PA"/>
    <property type="gene ID" value="RPRC000876"/>
</dbReference>
<dbReference type="GO" id="GO:0019898">
    <property type="term" value="C:extrinsic component of membrane"/>
    <property type="evidence" value="ECO:0007669"/>
    <property type="project" value="TreeGrafter"/>
</dbReference>
<reference evidence="3" key="1">
    <citation type="submission" date="2015-05" db="UniProtKB">
        <authorList>
            <consortium name="EnsemblMetazoa"/>
        </authorList>
    </citation>
    <scope>IDENTIFICATION</scope>
</reference>
<dbReference type="InterPro" id="IPR051336">
    <property type="entry name" value="RhoGEF_Guanine_NuclExch_SF"/>
</dbReference>
<dbReference type="SUPFAM" id="SSF46966">
    <property type="entry name" value="Spectrin repeat"/>
    <property type="match status" value="2"/>
</dbReference>
<keyword evidence="4" id="KW-1185">Reference proteome</keyword>
<feature type="compositionally biased region" description="Low complexity" evidence="2">
    <location>
        <begin position="407"/>
        <end position="423"/>
    </location>
</feature>
<feature type="region of interest" description="Disordered" evidence="2">
    <location>
        <begin position="388"/>
        <end position="434"/>
    </location>
</feature>
<keyword evidence="1" id="KW-0344">Guanine-nucleotide releasing factor</keyword>
<dbReference type="InterPro" id="IPR018159">
    <property type="entry name" value="Spectrin/alpha-actinin"/>
</dbReference>
<proteinExistence type="predicted"/>
<dbReference type="GO" id="GO:0005085">
    <property type="term" value="F:guanyl-nucleotide exchange factor activity"/>
    <property type="evidence" value="ECO:0007669"/>
    <property type="project" value="UniProtKB-KW"/>
</dbReference>
<dbReference type="SMART" id="SM00150">
    <property type="entry name" value="SPEC"/>
    <property type="match status" value="1"/>
</dbReference>
<dbReference type="HOGENOM" id="CLU_010440_2_0_1"/>
<dbReference type="eggNOG" id="KOG4240">
    <property type="taxonomic scope" value="Eukaryota"/>
</dbReference>
<dbReference type="Gene3D" id="1.20.58.60">
    <property type="match status" value="3"/>
</dbReference>
<evidence type="ECO:0000256" key="2">
    <source>
        <dbReference type="SAM" id="MobiDB-lite"/>
    </source>
</evidence>
<feature type="compositionally biased region" description="Basic residues" evidence="2">
    <location>
        <begin position="391"/>
        <end position="401"/>
    </location>
</feature>
<dbReference type="PANTHER" id="PTHR22826:SF106">
    <property type="entry name" value="TRIO, ISOFORM A"/>
    <property type="match status" value="1"/>
</dbReference>
<organism evidence="3 4">
    <name type="scientific">Rhodnius prolixus</name>
    <name type="common">Triatomid bug</name>
    <dbReference type="NCBI Taxonomy" id="13249"/>
    <lineage>
        <taxon>Eukaryota</taxon>
        <taxon>Metazoa</taxon>
        <taxon>Ecdysozoa</taxon>
        <taxon>Arthropoda</taxon>
        <taxon>Hexapoda</taxon>
        <taxon>Insecta</taxon>
        <taxon>Pterygota</taxon>
        <taxon>Neoptera</taxon>
        <taxon>Paraneoptera</taxon>
        <taxon>Hemiptera</taxon>
        <taxon>Heteroptera</taxon>
        <taxon>Panheteroptera</taxon>
        <taxon>Cimicomorpha</taxon>
        <taxon>Reduviidae</taxon>
        <taxon>Triatominae</taxon>
        <taxon>Rhodnius</taxon>
    </lineage>
</organism>
<evidence type="ECO:0000313" key="3">
    <source>
        <dbReference type="EnsemblMetazoa" id="RPRC000876-PA"/>
    </source>
</evidence>
<dbReference type="AlphaFoldDB" id="T1HA22"/>
<name>T1HA22_RHOPR</name>
<dbReference type="InParanoid" id="T1HA22"/>
<dbReference type="STRING" id="13249.T1HA22"/>
<dbReference type="GO" id="GO:0005737">
    <property type="term" value="C:cytoplasm"/>
    <property type="evidence" value="ECO:0007669"/>
    <property type="project" value="TreeGrafter"/>
</dbReference>
<dbReference type="Proteomes" id="UP000015103">
    <property type="component" value="Unassembled WGS sequence"/>
</dbReference>
<dbReference type="InterPro" id="IPR002017">
    <property type="entry name" value="Spectrin_repeat"/>
</dbReference>
<dbReference type="OMA" id="HEQWIDS"/>
<dbReference type="EMBL" id="ACPB03022715">
    <property type="status" value="NOT_ANNOTATED_CDS"/>
    <property type="molecule type" value="Genomic_DNA"/>
</dbReference>
<dbReference type="VEuPathDB" id="VectorBase:RPRC000876"/>
<dbReference type="Pfam" id="PF00435">
    <property type="entry name" value="Spectrin"/>
    <property type="match status" value="1"/>
</dbReference>
<evidence type="ECO:0000313" key="4">
    <source>
        <dbReference type="Proteomes" id="UP000015103"/>
    </source>
</evidence>
<sequence length="547" mass="62136">MEGLPKVVDSSQLTSDLDGSLHYDHSQWIDMRLAVEDFMWQAADLLDRLDDLQEDLSRNDFGEDVAGAKHGLDMHADMKKRIMKVPVEEVDLAGQRLLHRLSGDTSSGYDSGYSGRDSELRLFEQDCEKMFDWICHNRDVFLMNYVEIGHSYNLAKELQEEHNHFTMSSMNVYVNINRILAVATRMIEGGHYAAAHIRTVANRLDRTWKEFAAGLDERTAVLALSVLFHHKAEQYVESVASWNQACENTTIPCEILMLESAIHQHQNLYESMCQSYTEGEVWQHCGLYFKPFRTFPKSNKSKDPSSLGCLNGGGWEAKYTCAETLKSGSLNPVPSQETSRVGRKRPSFQVLTRVLKFFRATNPHVHSTSKKLLYQLDHLVQVCNQPGMEHNRKHSSRRKQKNHYDESGATGAGSDTSSSSSSRRGGGGTNPAADYSEGASHVLAVIHQILNHHRSLDHRWHTKKIKLHQRLALRLFQEDVKQVKKWMGFSIEIGSTYPGGCNLVENVLDWLANHGEVFLRKNSGVGRNLQKARVYQKSHEHFENVAQ</sequence>